<keyword evidence="3 7" id="KW-1133">Transmembrane helix</keyword>
<evidence type="ECO:0000256" key="6">
    <source>
        <dbReference type="SAM" id="MobiDB-lite"/>
    </source>
</evidence>
<comment type="subcellular location">
    <subcellularLocation>
        <location evidence="1">Membrane</location>
    </subcellularLocation>
</comment>
<feature type="domain" description="Mechanosensitive ion channel MscS" evidence="9">
    <location>
        <begin position="401"/>
        <end position="439"/>
    </location>
</feature>
<feature type="signal peptide" evidence="8">
    <location>
        <begin position="1"/>
        <end position="20"/>
    </location>
</feature>
<reference evidence="11" key="1">
    <citation type="journal article" date="2022" name="Int. J. Syst. Evol. Microbiol.">
        <title>Anaeromyxobacter oryzae sp. nov., Anaeromyxobacter diazotrophicus sp. nov. and Anaeromyxobacter paludicola sp. nov., isolated from paddy soils.</title>
        <authorList>
            <person name="Itoh H."/>
            <person name="Xu Z."/>
            <person name="Mise K."/>
            <person name="Masuda Y."/>
            <person name="Ushijima N."/>
            <person name="Hayakawa C."/>
            <person name="Shiratori Y."/>
            <person name="Senoo K."/>
        </authorList>
    </citation>
    <scope>NUCLEOTIDE SEQUENCE [LARGE SCALE GENOMIC DNA]</scope>
    <source>
        <strain evidence="11">Red630</strain>
    </source>
</reference>
<keyword evidence="2 7" id="KW-0812">Transmembrane</keyword>
<name>A0ABN6N954_9BACT</name>
<keyword evidence="4 7" id="KW-0472">Membrane</keyword>
<protein>
    <recommendedName>
        <fullName evidence="9">Mechanosensitive ion channel MscS domain-containing protein</fullName>
    </recommendedName>
</protein>
<evidence type="ECO:0000259" key="9">
    <source>
        <dbReference type="Pfam" id="PF00924"/>
    </source>
</evidence>
<feature type="transmembrane region" description="Helical" evidence="7">
    <location>
        <begin position="382"/>
        <end position="408"/>
    </location>
</feature>
<evidence type="ECO:0000256" key="8">
    <source>
        <dbReference type="SAM" id="SignalP"/>
    </source>
</evidence>
<feature type="coiled-coil region" evidence="5">
    <location>
        <begin position="119"/>
        <end position="179"/>
    </location>
</feature>
<evidence type="ECO:0000256" key="1">
    <source>
        <dbReference type="ARBA" id="ARBA00004370"/>
    </source>
</evidence>
<keyword evidence="8" id="KW-0732">Signal</keyword>
<dbReference type="SUPFAM" id="SSF50182">
    <property type="entry name" value="Sm-like ribonucleoproteins"/>
    <property type="match status" value="1"/>
</dbReference>
<sequence length="586" mass="62952">MKASRWLLLAGALALSGTVAGLWSTRAPAPATSKDAATRPASGATGPAPNRPRVVDMSPLLTARRVAALATTPEEQELARQAERLADHSVDLAFVDAMRRAVDEQPPPTPEVRELAARKSKARAAVEAGEQRVAQLTREAAAASPEDKEQRLDEVEVARAQLELDRDELGAASDALERAGGDPQARIKRLKEAYEAAQKEPRAAAAVASGGPPASLVGKLRAWSDQRAAIGQLAQAQREAREKAQLLGGWKQRLAAQLQPGAPPPAGGVAPPAAAIHRRLGVIAQRIQNQQDLADVYADWASLAEARARSVLHALLVGVLLALLVLAATFGASLLLDRALRRKEGDEFRRSTLRTVAKAAVQLAGVLVVLFMLLGVPAQATTILGLAGAGLTVAMKDFIVAFFGWFILMGRNGIRVGDWVEINGVGGEVAEIGLLRTVLLETGSWSDAGHPTGRRVSFVNSFAIERHFFNFSTSGQWMWDELRVLIPLGQDPYPIIDGVQKLARQETAANAKLAEQEWLKATTKYRVRTFSAEPGINVIPTSSGVEVDVRYITRAFERHDSRRRLYDAIIALMHGKRTSGEVVGAA</sequence>
<dbReference type="Gene3D" id="2.30.30.60">
    <property type="match status" value="1"/>
</dbReference>
<proteinExistence type="predicted"/>
<organism evidence="10 11">
    <name type="scientific">Anaeromyxobacter paludicola</name>
    <dbReference type="NCBI Taxonomy" id="2918171"/>
    <lineage>
        <taxon>Bacteria</taxon>
        <taxon>Pseudomonadati</taxon>
        <taxon>Myxococcota</taxon>
        <taxon>Myxococcia</taxon>
        <taxon>Myxococcales</taxon>
        <taxon>Cystobacterineae</taxon>
        <taxon>Anaeromyxobacteraceae</taxon>
        <taxon>Anaeromyxobacter</taxon>
    </lineage>
</organism>
<evidence type="ECO:0000256" key="7">
    <source>
        <dbReference type="SAM" id="Phobius"/>
    </source>
</evidence>
<dbReference type="Proteomes" id="UP001162734">
    <property type="component" value="Chromosome"/>
</dbReference>
<dbReference type="PANTHER" id="PTHR30566">
    <property type="entry name" value="YNAI-RELATED MECHANOSENSITIVE ION CHANNEL"/>
    <property type="match status" value="1"/>
</dbReference>
<evidence type="ECO:0000256" key="4">
    <source>
        <dbReference type="ARBA" id="ARBA00023136"/>
    </source>
</evidence>
<evidence type="ECO:0000313" key="10">
    <source>
        <dbReference type="EMBL" id="BDG08550.1"/>
    </source>
</evidence>
<feature type="transmembrane region" description="Helical" evidence="7">
    <location>
        <begin position="356"/>
        <end position="376"/>
    </location>
</feature>
<gene>
    <name evidence="10" type="ORF">AMPC_16630</name>
</gene>
<feature type="chain" id="PRO_5047518572" description="Mechanosensitive ion channel MscS domain-containing protein" evidence="8">
    <location>
        <begin position="21"/>
        <end position="586"/>
    </location>
</feature>
<evidence type="ECO:0000256" key="2">
    <source>
        <dbReference type="ARBA" id="ARBA00022692"/>
    </source>
</evidence>
<feature type="transmembrane region" description="Helical" evidence="7">
    <location>
        <begin position="311"/>
        <end position="336"/>
    </location>
</feature>
<dbReference type="PANTHER" id="PTHR30566:SF5">
    <property type="entry name" value="MECHANOSENSITIVE ION CHANNEL PROTEIN 1, MITOCHONDRIAL-RELATED"/>
    <property type="match status" value="1"/>
</dbReference>
<keyword evidence="11" id="KW-1185">Reference proteome</keyword>
<dbReference type="RefSeq" id="WP_248345724.1">
    <property type="nucleotide sequence ID" value="NZ_AP025592.1"/>
</dbReference>
<evidence type="ECO:0000313" key="11">
    <source>
        <dbReference type="Proteomes" id="UP001162734"/>
    </source>
</evidence>
<dbReference type="InterPro" id="IPR023408">
    <property type="entry name" value="MscS_beta-dom_sf"/>
</dbReference>
<accession>A0ABN6N954</accession>
<dbReference type="EMBL" id="AP025592">
    <property type="protein sequence ID" value="BDG08550.1"/>
    <property type="molecule type" value="Genomic_DNA"/>
</dbReference>
<dbReference type="Pfam" id="PF00924">
    <property type="entry name" value="MS_channel_2nd"/>
    <property type="match status" value="1"/>
</dbReference>
<dbReference type="InterPro" id="IPR006685">
    <property type="entry name" value="MscS_channel_2nd"/>
</dbReference>
<feature type="region of interest" description="Disordered" evidence="6">
    <location>
        <begin position="29"/>
        <end position="53"/>
    </location>
</feature>
<evidence type="ECO:0000256" key="5">
    <source>
        <dbReference type="SAM" id="Coils"/>
    </source>
</evidence>
<evidence type="ECO:0000256" key="3">
    <source>
        <dbReference type="ARBA" id="ARBA00022989"/>
    </source>
</evidence>
<dbReference type="InterPro" id="IPR010920">
    <property type="entry name" value="LSM_dom_sf"/>
</dbReference>
<keyword evidence="5" id="KW-0175">Coiled coil</keyword>